<reference evidence="5" key="1">
    <citation type="submission" date="2020-03" db="EMBL/GenBank/DDBJ databases">
        <title>Draft sequencing of Paenibacilllus sp. S3N08.</title>
        <authorList>
            <person name="Kim D.-U."/>
        </authorList>
    </citation>
    <scope>NUCLEOTIDE SEQUENCE</scope>
    <source>
        <strain evidence="5">S3N08</strain>
    </source>
</reference>
<dbReference type="PROSITE" id="PS00041">
    <property type="entry name" value="HTH_ARAC_FAMILY_1"/>
    <property type="match status" value="1"/>
</dbReference>
<feature type="domain" description="HTH araC/xylS-type" evidence="4">
    <location>
        <begin position="1"/>
        <end position="80"/>
    </location>
</feature>
<keyword evidence="3" id="KW-0804">Transcription</keyword>
<dbReference type="InterPro" id="IPR018060">
    <property type="entry name" value="HTH_AraC"/>
</dbReference>
<name>A0ABX0JBD0_9BACL</name>
<dbReference type="Pfam" id="PF12833">
    <property type="entry name" value="HTH_18"/>
    <property type="match status" value="1"/>
</dbReference>
<dbReference type="InterPro" id="IPR018062">
    <property type="entry name" value="HTH_AraC-typ_CS"/>
</dbReference>
<dbReference type="RefSeq" id="WP_166152983.1">
    <property type="nucleotide sequence ID" value="NZ_JAAOIW010000009.1"/>
</dbReference>
<dbReference type="SUPFAM" id="SSF46689">
    <property type="entry name" value="Homeodomain-like"/>
    <property type="match status" value="1"/>
</dbReference>
<accession>A0ABX0JBD0</accession>
<gene>
    <name evidence="5" type="ORF">G9U52_22995</name>
</gene>
<dbReference type="Proteomes" id="UP001165962">
    <property type="component" value="Unassembled WGS sequence"/>
</dbReference>
<dbReference type="InterPro" id="IPR009057">
    <property type="entry name" value="Homeodomain-like_sf"/>
</dbReference>
<evidence type="ECO:0000256" key="3">
    <source>
        <dbReference type="ARBA" id="ARBA00023163"/>
    </source>
</evidence>
<evidence type="ECO:0000259" key="4">
    <source>
        <dbReference type="PROSITE" id="PS01124"/>
    </source>
</evidence>
<dbReference type="PROSITE" id="PS01124">
    <property type="entry name" value="HTH_ARAC_FAMILY_2"/>
    <property type="match status" value="1"/>
</dbReference>
<evidence type="ECO:0000313" key="5">
    <source>
        <dbReference type="EMBL" id="NHN32695.1"/>
    </source>
</evidence>
<keyword evidence="2" id="KW-0238">DNA-binding</keyword>
<organism evidence="5 6">
    <name type="scientific">Paenibacillus agricola</name>
    <dbReference type="NCBI Taxonomy" id="2716264"/>
    <lineage>
        <taxon>Bacteria</taxon>
        <taxon>Bacillati</taxon>
        <taxon>Bacillota</taxon>
        <taxon>Bacilli</taxon>
        <taxon>Bacillales</taxon>
        <taxon>Paenibacillaceae</taxon>
        <taxon>Paenibacillus</taxon>
    </lineage>
</organism>
<proteinExistence type="predicted"/>
<protein>
    <submittedName>
        <fullName evidence="5">AraC family transcriptional regulator</fullName>
    </submittedName>
</protein>
<dbReference type="PANTHER" id="PTHR43280">
    <property type="entry name" value="ARAC-FAMILY TRANSCRIPTIONAL REGULATOR"/>
    <property type="match status" value="1"/>
</dbReference>
<dbReference type="PANTHER" id="PTHR43280:SF2">
    <property type="entry name" value="HTH-TYPE TRANSCRIPTIONAL REGULATOR EXSA"/>
    <property type="match status" value="1"/>
</dbReference>
<dbReference type="SMART" id="SM00342">
    <property type="entry name" value="HTH_ARAC"/>
    <property type="match status" value="1"/>
</dbReference>
<comment type="caution">
    <text evidence="5">The sequence shown here is derived from an EMBL/GenBank/DDBJ whole genome shotgun (WGS) entry which is preliminary data.</text>
</comment>
<dbReference type="Gene3D" id="1.10.10.60">
    <property type="entry name" value="Homeodomain-like"/>
    <property type="match status" value="2"/>
</dbReference>
<keyword evidence="1" id="KW-0805">Transcription regulation</keyword>
<sequence length="83" mass="9496">MAELVNLTPNYISSIFKEVTGQSPIEYLHQHRVAVARDLLLRSDMKIAEISDYLGFCEPTYFNRVFKKVTGDPPSALLKHRKS</sequence>
<dbReference type="EMBL" id="JAAOIW010000009">
    <property type="protein sequence ID" value="NHN32695.1"/>
    <property type="molecule type" value="Genomic_DNA"/>
</dbReference>
<evidence type="ECO:0000256" key="2">
    <source>
        <dbReference type="ARBA" id="ARBA00023125"/>
    </source>
</evidence>
<keyword evidence="6" id="KW-1185">Reference proteome</keyword>
<evidence type="ECO:0000313" key="6">
    <source>
        <dbReference type="Proteomes" id="UP001165962"/>
    </source>
</evidence>
<evidence type="ECO:0000256" key="1">
    <source>
        <dbReference type="ARBA" id="ARBA00023015"/>
    </source>
</evidence>